<dbReference type="RefSeq" id="WP_136898416.1">
    <property type="nucleotide sequence ID" value="NZ_SWJE01000019.1"/>
</dbReference>
<dbReference type="InterPro" id="IPR015943">
    <property type="entry name" value="WD40/YVTN_repeat-like_dom_sf"/>
</dbReference>
<comment type="caution">
    <text evidence="5">The sequence shown here is derived from an EMBL/GenBank/DDBJ whole genome shotgun (WGS) entry which is preliminary data.</text>
</comment>
<evidence type="ECO:0000313" key="6">
    <source>
        <dbReference type="Proteomes" id="UP000305539"/>
    </source>
</evidence>
<protein>
    <submittedName>
        <fullName evidence="5">Glycosyl hydrolase</fullName>
    </submittedName>
</protein>
<evidence type="ECO:0000256" key="3">
    <source>
        <dbReference type="SAM" id="SignalP"/>
    </source>
</evidence>
<evidence type="ECO:0000313" key="5">
    <source>
        <dbReference type="EMBL" id="TKC81255.1"/>
    </source>
</evidence>
<dbReference type="Proteomes" id="UP000305539">
    <property type="component" value="Unassembled WGS sequence"/>
</dbReference>
<evidence type="ECO:0000256" key="1">
    <source>
        <dbReference type="ARBA" id="ARBA00022531"/>
    </source>
</evidence>
<dbReference type="EMBL" id="SWJE01000019">
    <property type="protein sequence ID" value="TKC81255.1"/>
    <property type="molecule type" value="Genomic_DNA"/>
</dbReference>
<dbReference type="Gene3D" id="2.130.10.10">
    <property type="entry name" value="YVTN repeat-like/Quinoprotein amine dehydrogenase"/>
    <property type="match status" value="2"/>
</dbReference>
<organism evidence="5 6">
    <name type="scientific">Trinickia terrae</name>
    <dbReference type="NCBI Taxonomy" id="2571161"/>
    <lineage>
        <taxon>Bacteria</taxon>
        <taxon>Pseudomonadati</taxon>
        <taxon>Pseudomonadota</taxon>
        <taxon>Betaproteobacteria</taxon>
        <taxon>Burkholderiales</taxon>
        <taxon>Burkholderiaceae</taxon>
        <taxon>Trinickia</taxon>
    </lineage>
</organism>
<keyword evidence="5" id="KW-0378">Hydrolase</keyword>
<feature type="chain" id="PRO_5020215627" evidence="3">
    <location>
        <begin position="27"/>
        <end position="330"/>
    </location>
</feature>
<dbReference type="AlphaFoldDB" id="A0A4U1HJA0"/>
<keyword evidence="3" id="KW-0732">Signal</keyword>
<accession>A0A4U1HJA0</accession>
<dbReference type="SUPFAM" id="SSF110296">
    <property type="entry name" value="Oligoxyloglucan reducing end-specific cellobiohydrolase"/>
    <property type="match status" value="1"/>
</dbReference>
<dbReference type="GO" id="GO:0009523">
    <property type="term" value="C:photosystem II"/>
    <property type="evidence" value="ECO:0007669"/>
    <property type="project" value="UniProtKB-KW"/>
</dbReference>
<sequence>MKSIFRRNLNAALLALCGATSPFACAAEAAPDVKPQLQLHPAEQASAAAQVQLLGAARAGNRLVVVGDHGVVLLSDDDGKTYRQAKSVAADVTLTSVSFADAHNGWAVGHWGVILRTRDGGETWTLQRSDIAVDQPLFSAYFKDANEGWAVGLWSLMLHTTDGGATWTTVKLPPPPGAKKADRNLYALFADAKGTLYVACEQGRVMRSTDSGATWAYAETGYPGSFWTGVALRDGTVLVGGLRGTIYRSADGGATWQASKTRYKSSVTGLLQVGDKRIVASSLDGVSLTSDDDGASFTGKQREDRVALTAVVAAPGGQPVYLSTSGVAKP</sequence>
<keyword evidence="6" id="KW-1185">Reference proteome</keyword>
<dbReference type="PANTHER" id="PTHR47199:SF2">
    <property type="entry name" value="PHOTOSYSTEM II STABILITY_ASSEMBLY FACTOR HCF136, CHLOROPLASTIC"/>
    <property type="match status" value="1"/>
</dbReference>
<reference evidence="5 6" key="1">
    <citation type="submission" date="2019-04" db="EMBL/GenBank/DDBJ databases">
        <title>Trinickia sp. 7GSK02, isolated from subtropical forest soil.</title>
        <authorList>
            <person name="Gao Z.-H."/>
            <person name="Qiu L.-H."/>
        </authorList>
    </citation>
    <scope>NUCLEOTIDE SEQUENCE [LARGE SCALE GENOMIC DNA]</scope>
    <source>
        <strain evidence="5 6">7GSK02</strain>
    </source>
</reference>
<evidence type="ECO:0000259" key="4">
    <source>
        <dbReference type="Pfam" id="PF14870"/>
    </source>
</evidence>
<dbReference type="GO" id="GO:0015979">
    <property type="term" value="P:photosynthesis"/>
    <property type="evidence" value="ECO:0007669"/>
    <property type="project" value="UniProtKB-KW"/>
</dbReference>
<dbReference type="PANTHER" id="PTHR47199">
    <property type="entry name" value="PHOTOSYSTEM II STABILITY/ASSEMBLY FACTOR HCF136, CHLOROPLASTIC"/>
    <property type="match status" value="1"/>
</dbReference>
<dbReference type="InterPro" id="IPR028203">
    <property type="entry name" value="PSII_CF48-like_dom"/>
</dbReference>
<evidence type="ECO:0000256" key="2">
    <source>
        <dbReference type="ARBA" id="ARBA00023276"/>
    </source>
</evidence>
<keyword evidence="2" id="KW-0604">Photosystem II</keyword>
<dbReference type="OrthoDB" id="9767885at2"/>
<feature type="signal peptide" evidence="3">
    <location>
        <begin position="1"/>
        <end position="26"/>
    </location>
</feature>
<feature type="domain" description="Photosynthesis system II assembly factor Ycf48/Hcf136-like" evidence="4">
    <location>
        <begin position="88"/>
        <end position="216"/>
    </location>
</feature>
<name>A0A4U1HJA0_9BURK</name>
<dbReference type="Pfam" id="PF14870">
    <property type="entry name" value="PSII_BNR"/>
    <property type="match status" value="1"/>
</dbReference>
<dbReference type="GO" id="GO:0016787">
    <property type="term" value="F:hydrolase activity"/>
    <property type="evidence" value="ECO:0007669"/>
    <property type="project" value="UniProtKB-KW"/>
</dbReference>
<keyword evidence="1" id="KW-0602">Photosynthesis</keyword>
<dbReference type="CDD" id="cd15482">
    <property type="entry name" value="Sialidase_non-viral"/>
    <property type="match status" value="1"/>
</dbReference>
<proteinExistence type="predicted"/>
<gene>
    <name evidence="5" type="ORF">FAZ69_28380</name>
</gene>